<dbReference type="EMBL" id="JANPWB010000008">
    <property type="protein sequence ID" value="KAJ1162105.1"/>
    <property type="molecule type" value="Genomic_DNA"/>
</dbReference>
<keyword evidence="2" id="KW-1185">Reference proteome</keyword>
<dbReference type="Proteomes" id="UP001066276">
    <property type="component" value="Chromosome 4_2"/>
</dbReference>
<reference evidence="1" key="1">
    <citation type="journal article" date="2022" name="bioRxiv">
        <title>Sequencing and chromosome-scale assembly of the giantPleurodeles waltlgenome.</title>
        <authorList>
            <person name="Brown T."/>
            <person name="Elewa A."/>
            <person name="Iarovenko S."/>
            <person name="Subramanian E."/>
            <person name="Araus A.J."/>
            <person name="Petzold A."/>
            <person name="Susuki M."/>
            <person name="Suzuki K.-i.T."/>
            <person name="Hayashi T."/>
            <person name="Toyoda A."/>
            <person name="Oliveira C."/>
            <person name="Osipova E."/>
            <person name="Leigh N.D."/>
            <person name="Simon A."/>
            <person name="Yun M.H."/>
        </authorList>
    </citation>
    <scope>NUCLEOTIDE SEQUENCE</scope>
    <source>
        <strain evidence="1">20211129_DDA</strain>
        <tissue evidence="1">Liver</tissue>
    </source>
</reference>
<protein>
    <submittedName>
        <fullName evidence="1">Uncharacterized protein</fullName>
    </submittedName>
</protein>
<evidence type="ECO:0000313" key="2">
    <source>
        <dbReference type="Proteomes" id="UP001066276"/>
    </source>
</evidence>
<organism evidence="1 2">
    <name type="scientific">Pleurodeles waltl</name>
    <name type="common">Iberian ribbed newt</name>
    <dbReference type="NCBI Taxonomy" id="8319"/>
    <lineage>
        <taxon>Eukaryota</taxon>
        <taxon>Metazoa</taxon>
        <taxon>Chordata</taxon>
        <taxon>Craniata</taxon>
        <taxon>Vertebrata</taxon>
        <taxon>Euteleostomi</taxon>
        <taxon>Amphibia</taxon>
        <taxon>Batrachia</taxon>
        <taxon>Caudata</taxon>
        <taxon>Salamandroidea</taxon>
        <taxon>Salamandridae</taxon>
        <taxon>Pleurodelinae</taxon>
        <taxon>Pleurodeles</taxon>
    </lineage>
</organism>
<evidence type="ECO:0000313" key="1">
    <source>
        <dbReference type="EMBL" id="KAJ1162105.1"/>
    </source>
</evidence>
<comment type="caution">
    <text evidence="1">The sequence shown here is derived from an EMBL/GenBank/DDBJ whole genome shotgun (WGS) entry which is preliminary data.</text>
</comment>
<sequence>MLCSPLRGAQPELRVVIATERGVHVFFLTRANSTWCSRASEASAVLNPAPAVWPPFFFFRAISLHFPGRGEDPQGAGCSAYVDQTVTPITGQLAPERRKKKAETVCLQHVIGEKSTTARGTERQGRTRSSSRVLNFGVRLVYKYCDVPANESRKKTGENELTEITIRKTITELRNCSGRGGDSLRK</sequence>
<proteinExistence type="predicted"/>
<dbReference type="AlphaFoldDB" id="A0AAV7SD94"/>
<name>A0AAV7SD94_PLEWA</name>
<gene>
    <name evidence="1" type="ORF">NDU88_002583</name>
</gene>
<accession>A0AAV7SD94</accession>